<keyword evidence="1" id="KW-0378">Hydrolase</keyword>
<proteinExistence type="predicted"/>
<dbReference type="PANTHER" id="PTHR43434">
    <property type="entry name" value="PHOSPHOGLYCOLATE PHOSPHATASE"/>
    <property type="match status" value="1"/>
</dbReference>
<dbReference type="NCBIfam" id="TIGR01549">
    <property type="entry name" value="HAD-SF-IA-v1"/>
    <property type="match status" value="1"/>
</dbReference>
<dbReference type="InterPro" id="IPR023214">
    <property type="entry name" value="HAD_sf"/>
</dbReference>
<dbReference type="Proteomes" id="UP000824223">
    <property type="component" value="Unassembled WGS sequence"/>
</dbReference>
<accession>A0A9D2HBB9</accession>
<dbReference type="SFLD" id="SFLDG01129">
    <property type="entry name" value="C1.5:_HAD__Beta-PGM__Phosphata"/>
    <property type="match status" value="1"/>
</dbReference>
<dbReference type="InterPro" id="IPR041492">
    <property type="entry name" value="HAD_2"/>
</dbReference>
<dbReference type="Gene3D" id="1.10.150.240">
    <property type="entry name" value="Putative phosphatase, domain 2"/>
    <property type="match status" value="1"/>
</dbReference>
<dbReference type="SUPFAM" id="SSF56784">
    <property type="entry name" value="HAD-like"/>
    <property type="match status" value="1"/>
</dbReference>
<sequence length="210" mass="23330">MKYSHIIFDVDGTLLDTARCILVSLQDALKETDGLSVEYDDLVFALGCTSLDVLVRLKVKDPETTLKLWVENEDKYSDMMQLFDGIQNLLEDLKSAGCHLGIATSRTKEEFDLVFRKRPICDMFSTIICACDVDNPKPSPEPLLKYMEVTGASKEDLLYVGDSPGDEKCASAAHVDFALATWGAHTTGVPAKYYPENPAQLKELIINKSK</sequence>
<name>A0A9D2HBB9_9FIRM</name>
<dbReference type="GO" id="GO:0005829">
    <property type="term" value="C:cytosol"/>
    <property type="evidence" value="ECO:0007669"/>
    <property type="project" value="TreeGrafter"/>
</dbReference>
<organism evidence="1 2">
    <name type="scientific">Candidatus Mediterraneibacter pullicola</name>
    <dbReference type="NCBI Taxonomy" id="2838682"/>
    <lineage>
        <taxon>Bacteria</taxon>
        <taxon>Bacillati</taxon>
        <taxon>Bacillota</taxon>
        <taxon>Clostridia</taxon>
        <taxon>Lachnospirales</taxon>
        <taxon>Lachnospiraceae</taxon>
        <taxon>Mediterraneibacter</taxon>
    </lineage>
</organism>
<reference evidence="1" key="1">
    <citation type="journal article" date="2021" name="PeerJ">
        <title>Extensive microbial diversity within the chicken gut microbiome revealed by metagenomics and culture.</title>
        <authorList>
            <person name="Gilroy R."/>
            <person name="Ravi A."/>
            <person name="Getino M."/>
            <person name="Pursley I."/>
            <person name="Horton D.L."/>
            <person name="Alikhan N.F."/>
            <person name="Baker D."/>
            <person name="Gharbi K."/>
            <person name="Hall N."/>
            <person name="Watson M."/>
            <person name="Adriaenssens E.M."/>
            <person name="Foster-Nyarko E."/>
            <person name="Jarju S."/>
            <person name="Secka A."/>
            <person name="Antonio M."/>
            <person name="Oren A."/>
            <person name="Chaudhuri R.R."/>
            <person name="La Ragione R."/>
            <person name="Hildebrand F."/>
            <person name="Pallen M.J."/>
        </authorList>
    </citation>
    <scope>NUCLEOTIDE SEQUENCE</scope>
    <source>
        <strain evidence="1">ChiSjej2B20-11307</strain>
    </source>
</reference>
<gene>
    <name evidence="1" type="ORF">H9798_05885</name>
</gene>
<dbReference type="AlphaFoldDB" id="A0A9D2HBB9"/>
<dbReference type="InterPro" id="IPR050155">
    <property type="entry name" value="HAD-like_hydrolase_sf"/>
</dbReference>
<dbReference type="Pfam" id="PF13419">
    <property type="entry name" value="HAD_2"/>
    <property type="match status" value="1"/>
</dbReference>
<protein>
    <submittedName>
        <fullName evidence="1">HAD family hydrolase</fullName>
    </submittedName>
</protein>
<dbReference type="InterPro" id="IPR036412">
    <property type="entry name" value="HAD-like_sf"/>
</dbReference>
<evidence type="ECO:0000313" key="1">
    <source>
        <dbReference type="EMBL" id="HJA06665.1"/>
    </source>
</evidence>
<dbReference type="EMBL" id="DXAK01000030">
    <property type="protein sequence ID" value="HJA06665.1"/>
    <property type="molecule type" value="Genomic_DNA"/>
</dbReference>
<dbReference type="GO" id="GO:0006281">
    <property type="term" value="P:DNA repair"/>
    <property type="evidence" value="ECO:0007669"/>
    <property type="project" value="TreeGrafter"/>
</dbReference>
<dbReference type="InterPro" id="IPR006439">
    <property type="entry name" value="HAD-SF_hydro_IA"/>
</dbReference>
<dbReference type="Gene3D" id="3.40.50.1000">
    <property type="entry name" value="HAD superfamily/HAD-like"/>
    <property type="match status" value="1"/>
</dbReference>
<dbReference type="GO" id="GO:0008967">
    <property type="term" value="F:phosphoglycolate phosphatase activity"/>
    <property type="evidence" value="ECO:0007669"/>
    <property type="project" value="TreeGrafter"/>
</dbReference>
<evidence type="ECO:0000313" key="2">
    <source>
        <dbReference type="Proteomes" id="UP000824223"/>
    </source>
</evidence>
<dbReference type="SFLD" id="SFLDS00003">
    <property type="entry name" value="Haloacid_Dehalogenase"/>
    <property type="match status" value="1"/>
</dbReference>
<reference evidence="1" key="2">
    <citation type="submission" date="2021-04" db="EMBL/GenBank/DDBJ databases">
        <authorList>
            <person name="Gilroy R."/>
        </authorList>
    </citation>
    <scope>NUCLEOTIDE SEQUENCE</scope>
    <source>
        <strain evidence="1">ChiSjej2B20-11307</strain>
    </source>
</reference>
<dbReference type="InterPro" id="IPR023198">
    <property type="entry name" value="PGP-like_dom2"/>
</dbReference>
<comment type="caution">
    <text evidence="1">The sequence shown here is derived from an EMBL/GenBank/DDBJ whole genome shotgun (WGS) entry which is preliminary data.</text>
</comment>
<dbReference type="PANTHER" id="PTHR43434:SF26">
    <property type="entry name" value="PYROPHOSPHATASE PPAX"/>
    <property type="match status" value="1"/>
</dbReference>